<dbReference type="AlphaFoldDB" id="A0A0K9NVE0"/>
<feature type="region of interest" description="Disordered" evidence="1">
    <location>
        <begin position="61"/>
        <end position="90"/>
    </location>
</feature>
<dbReference type="EMBL" id="LFYR01001587">
    <property type="protein sequence ID" value="KMZ60716.1"/>
    <property type="molecule type" value="Genomic_DNA"/>
</dbReference>
<evidence type="ECO:0000313" key="2">
    <source>
        <dbReference type="EMBL" id="KMZ60716.1"/>
    </source>
</evidence>
<sequence>MSETGDGMRELGKMENSVIFINCENRDYKGRIETARNKGVISRVRRRQGLVLGAGWDCRPGTRRRISREGKQENEGNQERKGRGEGITGGDSIIAAVHRRGRSFLEKHDHYRNHDPRRAGHCNSMDRWRAGRASRVASLYTIYS</sequence>
<feature type="compositionally biased region" description="Basic and acidic residues" evidence="1">
    <location>
        <begin position="67"/>
        <end position="84"/>
    </location>
</feature>
<protein>
    <submittedName>
        <fullName evidence="2">Uncharacterized protein</fullName>
    </submittedName>
</protein>
<comment type="caution">
    <text evidence="2">The sequence shown here is derived from an EMBL/GenBank/DDBJ whole genome shotgun (WGS) entry which is preliminary data.</text>
</comment>
<evidence type="ECO:0000256" key="1">
    <source>
        <dbReference type="SAM" id="MobiDB-lite"/>
    </source>
</evidence>
<evidence type="ECO:0000313" key="3">
    <source>
        <dbReference type="Proteomes" id="UP000036987"/>
    </source>
</evidence>
<keyword evidence="3" id="KW-1185">Reference proteome</keyword>
<organism evidence="2 3">
    <name type="scientific">Zostera marina</name>
    <name type="common">Eelgrass</name>
    <dbReference type="NCBI Taxonomy" id="29655"/>
    <lineage>
        <taxon>Eukaryota</taxon>
        <taxon>Viridiplantae</taxon>
        <taxon>Streptophyta</taxon>
        <taxon>Embryophyta</taxon>
        <taxon>Tracheophyta</taxon>
        <taxon>Spermatophyta</taxon>
        <taxon>Magnoliopsida</taxon>
        <taxon>Liliopsida</taxon>
        <taxon>Zosteraceae</taxon>
        <taxon>Zostera</taxon>
    </lineage>
</organism>
<gene>
    <name evidence="2" type="ORF">ZOSMA_57G00520</name>
</gene>
<accession>A0A0K9NVE0</accession>
<reference evidence="3" key="1">
    <citation type="journal article" date="2016" name="Nature">
        <title>The genome of the seagrass Zostera marina reveals angiosperm adaptation to the sea.</title>
        <authorList>
            <person name="Olsen J.L."/>
            <person name="Rouze P."/>
            <person name="Verhelst B."/>
            <person name="Lin Y.-C."/>
            <person name="Bayer T."/>
            <person name="Collen J."/>
            <person name="Dattolo E."/>
            <person name="De Paoli E."/>
            <person name="Dittami S."/>
            <person name="Maumus F."/>
            <person name="Michel G."/>
            <person name="Kersting A."/>
            <person name="Lauritano C."/>
            <person name="Lohaus R."/>
            <person name="Toepel M."/>
            <person name="Tonon T."/>
            <person name="Vanneste K."/>
            <person name="Amirebrahimi M."/>
            <person name="Brakel J."/>
            <person name="Bostroem C."/>
            <person name="Chovatia M."/>
            <person name="Grimwood J."/>
            <person name="Jenkins J.W."/>
            <person name="Jueterbock A."/>
            <person name="Mraz A."/>
            <person name="Stam W.T."/>
            <person name="Tice H."/>
            <person name="Bornberg-Bauer E."/>
            <person name="Green P.J."/>
            <person name="Pearson G.A."/>
            <person name="Procaccini G."/>
            <person name="Duarte C.M."/>
            <person name="Schmutz J."/>
            <person name="Reusch T.B.H."/>
            <person name="Van de Peer Y."/>
        </authorList>
    </citation>
    <scope>NUCLEOTIDE SEQUENCE [LARGE SCALE GENOMIC DNA]</scope>
    <source>
        <strain evidence="3">cv. Finnish</strain>
    </source>
</reference>
<name>A0A0K9NVE0_ZOSMR</name>
<dbReference type="Proteomes" id="UP000036987">
    <property type="component" value="Unassembled WGS sequence"/>
</dbReference>
<proteinExistence type="predicted"/>